<reference evidence="8" key="2">
    <citation type="submission" date="2021-12" db="EMBL/GenBank/DDBJ databases">
        <title>Resequencing data analysis of finger millet.</title>
        <authorList>
            <person name="Hatakeyama M."/>
            <person name="Aluri S."/>
            <person name="Balachadran M.T."/>
            <person name="Sivarajan S.R."/>
            <person name="Poveda L."/>
            <person name="Shimizu-Inatsugi R."/>
            <person name="Schlapbach R."/>
            <person name="Sreeman S.M."/>
            <person name="Shimizu K.K."/>
        </authorList>
    </citation>
    <scope>NUCLEOTIDE SEQUENCE</scope>
</reference>
<feature type="signal peptide" evidence="6">
    <location>
        <begin position="1"/>
        <end position="25"/>
    </location>
</feature>
<dbReference type="Pfam" id="PF01095">
    <property type="entry name" value="Pectinesterase"/>
    <property type="match status" value="1"/>
</dbReference>
<protein>
    <recommendedName>
        <fullName evidence="3">pectinesterase</fullName>
        <ecNumber evidence="3">3.1.1.11</ecNumber>
    </recommendedName>
</protein>
<dbReference type="GO" id="GO:0045490">
    <property type="term" value="P:pectin catabolic process"/>
    <property type="evidence" value="ECO:0007669"/>
    <property type="project" value="TreeGrafter"/>
</dbReference>
<sequence>MTSTHISDFALVFLFLPFIRRASLAILEGGCDAPAPGIVVKSIYVNRNGGADFKSIQEAIGSVPLGNDQWIRVHVAAGIYNEKVSVPQNKSFILLEGEGEYQTSIEWSDHAGGDSDTASSPTFAVFATDFMARDIAFKVR</sequence>
<evidence type="ECO:0000256" key="5">
    <source>
        <dbReference type="ARBA" id="ARBA00023085"/>
    </source>
</evidence>
<dbReference type="PANTHER" id="PTHR31321">
    <property type="entry name" value="ACYL-COA THIOESTER HYDROLASE YBHC-RELATED"/>
    <property type="match status" value="1"/>
</dbReference>
<evidence type="ECO:0000259" key="7">
    <source>
        <dbReference type="Pfam" id="PF01095"/>
    </source>
</evidence>
<dbReference type="SUPFAM" id="SSF51126">
    <property type="entry name" value="Pectin lyase-like"/>
    <property type="match status" value="1"/>
</dbReference>
<comment type="similarity">
    <text evidence="2">Belongs to the pectinesterase family.</text>
</comment>
<keyword evidence="9" id="KW-1185">Reference proteome</keyword>
<dbReference type="GO" id="GO:0042545">
    <property type="term" value="P:cell wall modification"/>
    <property type="evidence" value="ECO:0007669"/>
    <property type="project" value="InterPro"/>
</dbReference>
<comment type="caution">
    <text evidence="8">The sequence shown here is derived from an EMBL/GenBank/DDBJ whole genome shotgun (WGS) entry which is preliminary data.</text>
</comment>
<evidence type="ECO:0000313" key="8">
    <source>
        <dbReference type="EMBL" id="GJN05468.1"/>
    </source>
</evidence>
<dbReference type="EC" id="3.1.1.11" evidence="3"/>
<dbReference type="AlphaFoldDB" id="A0AAV5D5N5"/>
<reference evidence="8" key="1">
    <citation type="journal article" date="2018" name="DNA Res.">
        <title>Multiple hybrid de novo genome assembly of finger millet, an orphan allotetraploid crop.</title>
        <authorList>
            <person name="Hatakeyama M."/>
            <person name="Aluri S."/>
            <person name="Balachadran M.T."/>
            <person name="Sivarajan S.R."/>
            <person name="Patrignani A."/>
            <person name="Gruter S."/>
            <person name="Poveda L."/>
            <person name="Shimizu-Inatsugi R."/>
            <person name="Baeten J."/>
            <person name="Francoijs K.J."/>
            <person name="Nataraja K.N."/>
            <person name="Reddy Y.A.N."/>
            <person name="Phadnis S."/>
            <person name="Ravikumar R.L."/>
            <person name="Schlapbach R."/>
            <person name="Sreeman S.M."/>
            <person name="Shimizu K.K."/>
        </authorList>
    </citation>
    <scope>NUCLEOTIDE SEQUENCE</scope>
</reference>
<dbReference type="InterPro" id="IPR011050">
    <property type="entry name" value="Pectin_lyase_fold/virulence"/>
</dbReference>
<organism evidence="8 9">
    <name type="scientific">Eleusine coracana subsp. coracana</name>
    <dbReference type="NCBI Taxonomy" id="191504"/>
    <lineage>
        <taxon>Eukaryota</taxon>
        <taxon>Viridiplantae</taxon>
        <taxon>Streptophyta</taxon>
        <taxon>Embryophyta</taxon>
        <taxon>Tracheophyta</taxon>
        <taxon>Spermatophyta</taxon>
        <taxon>Magnoliopsida</taxon>
        <taxon>Liliopsida</taxon>
        <taxon>Poales</taxon>
        <taxon>Poaceae</taxon>
        <taxon>PACMAD clade</taxon>
        <taxon>Chloridoideae</taxon>
        <taxon>Cynodonteae</taxon>
        <taxon>Eleusininae</taxon>
        <taxon>Eleusine</taxon>
    </lineage>
</organism>
<name>A0AAV5D5N5_ELECO</name>
<feature type="chain" id="PRO_5043910216" description="pectinesterase" evidence="6">
    <location>
        <begin position="26"/>
        <end position="140"/>
    </location>
</feature>
<dbReference type="InterPro" id="IPR012334">
    <property type="entry name" value="Pectin_lyas_fold"/>
</dbReference>
<dbReference type="GO" id="GO:0030599">
    <property type="term" value="F:pectinesterase activity"/>
    <property type="evidence" value="ECO:0007669"/>
    <property type="project" value="UniProtKB-EC"/>
</dbReference>
<accession>A0AAV5D5N5</accession>
<dbReference type="Proteomes" id="UP001054889">
    <property type="component" value="Unassembled WGS sequence"/>
</dbReference>
<keyword evidence="4" id="KW-0378">Hydrolase</keyword>
<evidence type="ECO:0000313" key="9">
    <source>
        <dbReference type="Proteomes" id="UP001054889"/>
    </source>
</evidence>
<feature type="domain" description="Pectinesterase catalytic" evidence="7">
    <location>
        <begin position="43"/>
        <end position="138"/>
    </location>
</feature>
<comment type="pathway">
    <text evidence="1">Glycan metabolism; pectin degradation; 2-dehydro-3-deoxy-D-gluconate from pectin: step 1/5.</text>
</comment>
<evidence type="ECO:0000256" key="2">
    <source>
        <dbReference type="ARBA" id="ARBA00008891"/>
    </source>
</evidence>
<proteinExistence type="inferred from homology"/>
<evidence type="ECO:0000256" key="1">
    <source>
        <dbReference type="ARBA" id="ARBA00005184"/>
    </source>
</evidence>
<evidence type="ECO:0000256" key="6">
    <source>
        <dbReference type="SAM" id="SignalP"/>
    </source>
</evidence>
<dbReference type="EMBL" id="BQKI01000012">
    <property type="protein sequence ID" value="GJN05468.1"/>
    <property type="molecule type" value="Genomic_DNA"/>
</dbReference>
<keyword evidence="6" id="KW-0732">Signal</keyword>
<dbReference type="Gene3D" id="2.160.20.10">
    <property type="entry name" value="Single-stranded right-handed beta-helix, Pectin lyase-like"/>
    <property type="match status" value="1"/>
</dbReference>
<evidence type="ECO:0000256" key="3">
    <source>
        <dbReference type="ARBA" id="ARBA00013229"/>
    </source>
</evidence>
<gene>
    <name evidence="8" type="primary">ga23094</name>
    <name evidence="8" type="ORF">PR202_ga23094</name>
</gene>
<evidence type="ECO:0000256" key="4">
    <source>
        <dbReference type="ARBA" id="ARBA00022801"/>
    </source>
</evidence>
<keyword evidence="5" id="KW-0063">Aspartyl esterase</keyword>
<dbReference type="PANTHER" id="PTHR31321:SF134">
    <property type="entry name" value="PECTINESTERASE"/>
    <property type="match status" value="1"/>
</dbReference>
<dbReference type="InterPro" id="IPR000070">
    <property type="entry name" value="Pectinesterase_cat"/>
</dbReference>